<keyword evidence="2 3" id="KW-0040">ANK repeat</keyword>
<feature type="repeat" description="ANK" evidence="3">
    <location>
        <begin position="268"/>
        <end position="291"/>
    </location>
</feature>
<dbReference type="PRINTS" id="PR01415">
    <property type="entry name" value="ANKYRIN"/>
</dbReference>
<evidence type="ECO:0000256" key="2">
    <source>
        <dbReference type="ARBA" id="ARBA00023043"/>
    </source>
</evidence>
<evidence type="ECO:0000256" key="4">
    <source>
        <dbReference type="SAM" id="MobiDB-lite"/>
    </source>
</evidence>
<dbReference type="PROSITE" id="PS50297">
    <property type="entry name" value="ANK_REP_REGION"/>
    <property type="match status" value="6"/>
</dbReference>
<dbReference type="RefSeq" id="XP_072858557.1">
    <property type="nucleotide sequence ID" value="XM_073002456.1"/>
</dbReference>
<protein>
    <submittedName>
        <fullName evidence="6">Ankyrin repeat domain-containing protein 16 isoform X1</fullName>
    </submittedName>
</protein>
<feature type="repeat" description="ANK" evidence="3">
    <location>
        <begin position="134"/>
        <end position="156"/>
    </location>
</feature>
<evidence type="ECO:0000313" key="6">
    <source>
        <dbReference type="RefSeq" id="XP_072858557.1"/>
    </source>
</evidence>
<dbReference type="InterPro" id="IPR002110">
    <property type="entry name" value="Ankyrin_rpt"/>
</dbReference>
<feature type="region of interest" description="Disordered" evidence="4">
    <location>
        <begin position="1"/>
        <end position="80"/>
    </location>
</feature>
<dbReference type="Pfam" id="PF13637">
    <property type="entry name" value="Ank_4"/>
    <property type="match status" value="2"/>
</dbReference>
<dbReference type="SMART" id="SM00248">
    <property type="entry name" value="ANK"/>
    <property type="match status" value="9"/>
</dbReference>
<feature type="repeat" description="ANK" evidence="3">
    <location>
        <begin position="201"/>
        <end position="233"/>
    </location>
</feature>
<dbReference type="Gene3D" id="1.25.40.20">
    <property type="entry name" value="Ankyrin repeat-containing domain"/>
    <property type="match status" value="3"/>
</dbReference>
<feature type="compositionally biased region" description="Polar residues" evidence="4">
    <location>
        <begin position="39"/>
        <end position="48"/>
    </location>
</feature>
<name>A0ABM5GLM3_9SAUR</name>
<evidence type="ECO:0000256" key="3">
    <source>
        <dbReference type="PROSITE-ProRule" id="PRU00023"/>
    </source>
</evidence>
<feature type="repeat" description="ANK" evidence="3">
    <location>
        <begin position="371"/>
        <end position="403"/>
    </location>
</feature>
<feature type="compositionally biased region" description="Basic residues" evidence="4">
    <location>
        <begin position="18"/>
        <end position="33"/>
    </location>
</feature>
<keyword evidence="5" id="KW-1185">Reference proteome</keyword>
<evidence type="ECO:0000256" key="1">
    <source>
        <dbReference type="ARBA" id="ARBA00022737"/>
    </source>
</evidence>
<evidence type="ECO:0000313" key="5">
    <source>
        <dbReference type="Proteomes" id="UP001652642"/>
    </source>
</evidence>
<dbReference type="PANTHER" id="PTHR24201">
    <property type="entry name" value="ANK_REP_REGION DOMAIN-CONTAINING PROTEIN"/>
    <property type="match status" value="1"/>
</dbReference>
<accession>A0ABM5GLM3</accession>
<organism evidence="5 6">
    <name type="scientific">Pogona vitticeps</name>
    <name type="common">central bearded dragon</name>
    <dbReference type="NCBI Taxonomy" id="103695"/>
    <lineage>
        <taxon>Eukaryota</taxon>
        <taxon>Metazoa</taxon>
        <taxon>Chordata</taxon>
        <taxon>Craniata</taxon>
        <taxon>Vertebrata</taxon>
        <taxon>Euteleostomi</taxon>
        <taxon>Lepidosauria</taxon>
        <taxon>Squamata</taxon>
        <taxon>Bifurcata</taxon>
        <taxon>Unidentata</taxon>
        <taxon>Episquamata</taxon>
        <taxon>Toxicofera</taxon>
        <taxon>Iguania</taxon>
        <taxon>Acrodonta</taxon>
        <taxon>Agamidae</taxon>
        <taxon>Amphibolurinae</taxon>
        <taxon>Pogona</taxon>
    </lineage>
</organism>
<dbReference type="PROSITE" id="PS50088">
    <property type="entry name" value="ANK_REPEAT"/>
    <property type="match status" value="6"/>
</dbReference>
<dbReference type="Proteomes" id="UP001652642">
    <property type="component" value="Chromosome 5"/>
</dbReference>
<sequence length="460" mass="50361">MASRGGLTGLPVPPLPKGSRRGWGRKKEKRCRALRAAFTSGSHHSSSAPPMCGVRGGERPRREPCTGTVPPLSLGEDGRGTTKSVTALQAMGEGESQKWLPRLIQEGQLALLKEEIASVEDLGRDVTRKHFGRSGDTLLHYAARHGRLSILRYLAETLPMDIELLNNDYKRPLHEAASMGHRDCVLYLLNRGATVDCLKKADWTPLMMACTRKNVEIIRALVEHGADPRLKNKDGWNSFHIASREGDPGIVQYLLEISPGIWDTESKIKRTPLHTAAMHGCLEVVKMLLERCNYEPDSVDKCGVTPFMDAVQSGHIDIARLLLEKHKACPMARDLLGAQPLHQAAVTAQDDALRFLVSELGVDVNARATSQQLSVLHYAAKEGHTSTIETLLSLGADLNAKDGKNRTALHVACAGQHASCVQILLQAGLQDSPDQTGTYARQLAKKPSLRELFKEAEDIS</sequence>
<dbReference type="InterPro" id="IPR050776">
    <property type="entry name" value="Ank_Repeat/CDKN_Inhibitor"/>
</dbReference>
<dbReference type="GeneID" id="110089536"/>
<reference evidence="6" key="1">
    <citation type="submission" date="2025-08" db="UniProtKB">
        <authorList>
            <consortium name="RefSeq"/>
        </authorList>
    </citation>
    <scope>IDENTIFICATION</scope>
</reference>
<feature type="repeat" description="ANK" evidence="3">
    <location>
        <begin position="404"/>
        <end position="428"/>
    </location>
</feature>
<feature type="repeat" description="ANK" evidence="3">
    <location>
        <begin position="168"/>
        <end position="200"/>
    </location>
</feature>
<proteinExistence type="predicted"/>
<gene>
    <name evidence="6" type="primary">ANKRD16</name>
</gene>
<dbReference type="Pfam" id="PF12796">
    <property type="entry name" value="Ank_2"/>
    <property type="match status" value="2"/>
</dbReference>
<dbReference type="SUPFAM" id="SSF48403">
    <property type="entry name" value="Ankyrin repeat"/>
    <property type="match status" value="1"/>
</dbReference>
<keyword evidence="1" id="KW-0677">Repeat</keyword>
<dbReference type="InterPro" id="IPR036770">
    <property type="entry name" value="Ankyrin_rpt-contain_sf"/>
</dbReference>